<dbReference type="EC" id="3.4.13.-" evidence="2"/>
<protein>
    <submittedName>
        <fullName evidence="2">Membrane dipeptidase</fullName>
        <ecNumber evidence="2">3.4.13.-</ecNumber>
    </submittedName>
</protein>
<dbReference type="PANTHER" id="PTHR10443:SF12">
    <property type="entry name" value="DIPEPTIDASE"/>
    <property type="match status" value="1"/>
</dbReference>
<organism evidence="2 3">
    <name type="scientific">Thalassotalea psychrophila</name>
    <dbReference type="NCBI Taxonomy" id="3065647"/>
    <lineage>
        <taxon>Bacteria</taxon>
        <taxon>Pseudomonadati</taxon>
        <taxon>Pseudomonadota</taxon>
        <taxon>Gammaproteobacteria</taxon>
        <taxon>Alteromonadales</taxon>
        <taxon>Colwelliaceae</taxon>
        <taxon>Thalassotalea</taxon>
    </lineage>
</organism>
<accession>A0ABY9U128</accession>
<feature type="signal peptide" evidence="1">
    <location>
        <begin position="1"/>
        <end position="34"/>
    </location>
</feature>
<sequence>MKNLSNLSRRDMLALSMKASLATVAATQMPFAFANEKMPYGSAYSYNPDFKYLRNPATVFDFGLTPDQEEHAKELHKSIVVYDALMECSYYEDLVKLSKLGGLTAGHMSLGITGLNNFRPDQLPAPDDWWSWENLVRDMAFIQNEIRGRKDAMICTSHADIMQAHKTGQVGFIPTTQNIQFMGRDTSKINEAYAMGLRAIQLTYNPSNMVGSGSLELPERRFGLSELGHRAVGTMNDLGMIVDTGHCSPETMIAAANASSDPIIISHAGMQSKIKQFRATTDEALRVVADKGGVAGVISVPAAIAGSDKCTVNDYLDNIEHAINVAGIDHVGFGSDFIIAATFEAILSAPSWDPAVVAQIGSFEVWPWSDGHVGYENTSAYPNLTRGLIARGYSDEDIAKVMGGNFLRVFKEVVG</sequence>
<dbReference type="PROSITE" id="PS51318">
    <property type="entry name" value="TAT"/>
    <property type="match status" value="1"/>
</dbReference>
<keyword evidence="2" id="KW-0645">Protease</keyword>
<dbReference type="PANTHER" id="PTHR10443">
    <property type="entry name" value="MICROSOMAL DIPEPTIDASE"/>
    <property type="match status" value="1"/>
</dbReference>
<dbReference type="Proteomes" id="UP001258994">
    <property type="component" value="Chromosome"/>
</dbReference>
<evidence type="ECO:0000313" key="3">
    <source>
        <dbReference type="Proteomes" id="UP001258994"/>
    </source>
</evidence>
<keyword evidence="2" id="KW-0224">Dipeptidase</keyword>
<dbReference type="InterPro" id="IPR008257">
    <property type="entry name" value="Pept_M19"/>
</dbReference>
<feature type="chain" id="PRO_5046644986" evidence="1">
    <location>
        <begin position="35"/>
        <end position="415"/>
    </location>
</feature>
<keyword evidence="1" id="KW-0732">Signal</keyword>
<evidence type="ECO:0000313" key="2">
    <source>
        <dbReference type="EMBL" id="WNC73625.1"/>
    </source>
</evidence>
<keyword evidence="2" id="KW-0378">Hydrolase</keyword>
<dbReference type="EMBL" id="CP134145">
    <property type="protein sequence ID" value="WNC73625.1"/>
    <property type="molecule type" value="Genomic_DNA"/>
</dbReference>
<keyword evidence="3" id="KW-1185">Reference proteome</keyword>
<dbReference type="PROSITE" id="PS51365">
    <property type="entry name" value="RENAL_DIPEPTIDASE_2"/>
    <property type="match status" value="1"/>
</dbReference>
<proteinExistence type="predicted"/>
<name>A0ABY9U128_9GAMM</name>
<gene>
    <name evidence="2" type="ORF">RGQ13_06420</name>
</gene>
<dbReference type="Pfam" id="PF01244">
    <property type="entry name" value="Peptidase_M19"/>
    <property type="match status" value="1"/>
</dbReference>
<dbReference type="InterPro" id="IPR006311">
    <property type="entry name" value="TAT_signal"/>
</dbReference>
<dbReference type="RefSeq" id="WP_348392736.1">
    <property type="nucleotide sequence ID" value="NZ_CP134145.1"/>
</dbReference>
<reference evidence="3" key="1">
    <citation type="submission" date="2023-09" db="EMBL/GenBank/DDBJ databases">
        <authorList>
            <person name="Li S."/>
            <person name="Li X."/>
            <person name="Zhang C."/>
            <person name="Zhao Z."/>
        </authorList>
    </citation>
    <scope>NUCLEOTIDE SEQUENCE [LARGE SCALE GENOMIC DNA]</scope>
    <source>
        <strain evidence="3">SQ149</strain>
    </source>
</reference>
<dbReference type="GO" id="GO:0016805">
    <property type="term" value="F:dipeptidase activity"/>
    <property type="evidence" value="ECO:0007669"/>
    <property type="project" value="UniProtKB-KW"/>
</dbReference>
<evidence type="ECO:0000256" key="1">
    <source>
        <dbReference type="SAM" id="SignalP"/>
    </source>
</evidence>
<dbReference type="SUPFAM" id="SSF51556">
    <property type="entry name" value="Metallo-dependent hydrolases"/>
    <property type="match status" value="1"/>
</dbReference>
<dbReference type="InterPro" id="IPR032466">
    <property type="entry name" value="Metal_Hydrolase"/>
</dbReference>
<dbReference type="Gene3D" id="3.20.20.140">
    <property type="entry name" value="Metal-dependent hydrolases"/>
    <property type="match status" value="1"/>
</dbReference>